<organism evidence="4 5">
    <name type="scientific">Durusdinium trenchii</name>
    <dbReference type="NCBI Taxonomy" id="1381693"/>
    <lineage>
        <taxon>Eukaryota</taxon>
        <taxon>Sar</taxon>
        <taxon>Alveolata</taxon>
        <taxon>Dinophyceae</taxon>
        <taxon>Suessiales</taxon>
        <taxon>Symbiodiniaceae</taxon>
        <taxon>Durusdinium</taxon>
    </lineage>
</organism>
<dbReference type="InterPro" id="IPR007498">
    <property type="entry name" value="PqiA-like"/>
</dbReference>
<proteinExistence type="predicted"/>
<keyword evidence="1" id="KW-0472">Membrane</keyword>
<gene>
    <name evidence="3" type="ORF">SCF082_LOCUS14507</name>
    <name evidence="4" type="ORF">SCF082_LOCUS15439</name>
</gene>
<dbReference type="Proteomes" id="UP001642464">
    <property type="component" value="Unassembled WGS sequence"/>
</dbReference>
<feature type="signal peptide" evidence="2">
    <location>
        <begin position="1"/>
        <end position="21"/>
    </location>
</feature>
<dbReference type="PANTHER" id="PTHR34730">
    <property type="entry name" value="UNNAMED PRODUCT"/>
    <property type="match status" value="1"/>
</dbReference>
<feature type="transmembrane region" description="Helical" evidence="1">
    <location>
        <begin position="879"/>
        <end position="899"/>
    </location>
</feature>
<keyword evidence="1" id="KW-1133">Transmembrane helix</keyword>
<feature type="transmembrane region" description="Helical" evidence="1">
    <location>
        <begin position="770"/>
        <end position="790"/>
    </location>
</feature>
<evidence type="ECO:0000256" key="2">
    <source>
        <dbReference type="SAM" id="SignalP"/>
    </source>
</evidence>
<sequence>MLDARHVLQLSLLWLAWICAAQTPGVSPQINIYSEDAEDFASGVPFYQWLKHVTIQVPKPTGPLGNPLQLDGGNCSQIRINSLDAQDLTVTDLTPAFSLHISAHLECTLLLSGGSLAIGFAIDNATADLAFLVQPVEAPGSSGLLVPLGKVKVTRCKISIIMSMLRFTGSSPLNEALTQLHPALEQFINEELPEVACSQLEPLIEKQASATLAAMLIQLEPFLRKHPPLPPEPTRSGIPLVDWETYPPAHLLRSLAQRRPAQVASVIQRISTQEIPLKMLGVNRSVAIDAVGTTLRSYMQELRIQGLNSFVAGSLALLGSGQHITGAAAFANLSFAVRLQAQVRSVDPSKMKQATPLLETFEVQLHLGSVTARAEILAMVSQEAVDKMQVDQFQEFDCLVACARSGAALGSEAPVALRRLQILNMTAPTARVLPRGSLDVGLADLCTTLLRVILHGYVPSFEAIIQSSVTMLHDAMNSVVKQVLEVQPPCEQTEVYFGPESRVNLALLLLASLTALLGLLAASPFWSTFAWWDVGKVEDEEESSQQLSHAQESPSLARHPAVSQSLSKAFPFFIVSTMILFVFSDLGLGTVVNIVFEAQGETTTIGPAFSFSVLTLSRDSLKGGAWLIAILVIGLSGVWPFVKLGMLLWAWLAPTRSLRRSQRTQLLVFLDEYGKYSLVDSWLAILALCAFDIKWKSEEASVNVMPVPMLPFFTFVVASVFSLVLGHVATVYNRRSLAVAPLPRSLSRELQEEELHVLFEDLPLRQSWQLLLLTLFSGLSLLVSCFLSTIQYQVSGVIADLLLEEEQKELSYSLITLGSFLTTGFEASTGLRTVQFIFFSFTVAIPLALVGTLLALLLWPMTRPQQKRLLKACHVLDAWAAFDVFVLAVVVANFEFWLLTEFLMYHDNIAAACHWVHQNLNAECLAMQCHVLPGFILMAFAGIASYLTPKIYFQLCEGTIEERVLSSSDSEEEPLQTLQKL</sequence>
<feature type="transmembrane region" description="Helical" evidence="1">
    <location>
        <begin position="572"/>
        <end position="596"/>
    </location>
</feature>
<feature type="chain" id="PRO_5045029206" evidence="2">
    <location>
        <begin position="22"/>
        <end position="981"/>
    </location>
</feature>
<protein>
    <submittedName>
        <fullName evidence="4">Kinesin-like protein KIF15</fullName>
    </submittedName>
</protein>
<name>A0ABP0K4H0_9DINO</name>
<comment type="caution">
    <text evidence="4">The sequence shown here is derived from an EMBL/GenBank/DDBJ whole genome shotgun (WGS) entry which is preliminary data.</text>
</comment>
<dbReference type="PANTHER" id="PTHR34730:SF1">
    <property type="entry name" value="PARAQUAT-INDUCIBLE PROTEIN A"/>
    <property type="match status" value="1"/>
</dbReference>
<keyword evidence="1" id="KW-0812">Transmembrane</keyword>
<accession>A0ABP0K4H0</accession>
<evidence type="ECO:0000313" key="4">
    <source>
        <dbReference type="EMBL" id="CAK9021674.1"/>
    </source>
</evidence>
<evidence type="ECO:0000313" key="5">
    <source>
        <dbReference type="Proteomes" id="UP001642464"/>
    </source>
</evidence>
<feature type="transmembrane region" description="Helical" evidence="1">
    <location>
        <begin position="625"/>
        <end position="652"/>
    </location>
</feature>
<evidence type="ECO:0000313" key="3">
    <source>
        <dbReference type="EMBL" id="CAK9019435.1"/>
    </source>
</evidence>
<dbReference type="Pfam" id="PF04403">
    <property type="entry name" value="PqiA"/>
    <property type="match status" value="1"/>
</dbReference>
<reference evidence="4 5" key="1">
    <citation type="submission" date="2024-02" db="EMBL/GenBank/DDBJ databases">
        <authorList>
            <person name="Chen Y."/>
            <person name="Shah S."/>
            <person name="Dougan E. K."/>
            <person name="Thang M."/>
            <person name="Chan C."/>
        </authorList>
    </citation>
    <scope>NUCLEOTIDE SEQUENCE [LARGE SCALE GENOMIC DNA]</scope>
</reference>
<feature type="transmembrane region" description="Helical" evidence="1">
    <location>
        <begin position="713"/>
        <end position="732"/>
    </location>
</feature>
<dbReference type="EMBL" id="CAXAMM010009113">
    <property type="protein sequence ID" value="CAK9019435.1"/>
    <property type="molecule type" value="Genomic_DNA"/>
</dbReference>
<dbReference type="EMBL" id="CAXAMM010009890">
    <property type="protein sequence ID" value="CAK9021674.1"/>
    <property type="molecule type" value="Genomic_DNA"/>
</dbReference>
<keyword evidence="2" id="KW-0732">Signal</keyword>
<keyword evidence="5" id="KW-1185">Reference proteome</keyword>
<feature type="transmembrane region" description="Helical" evidence="1">
    <location>
        <begin position="836"/>
        <end position="859"/>
    </location>
</feature>
<evidence type="ECO:0000256" key="1">
    <source>
        <dbReference type="SAM" id="Phobius"/>
    </source>
</evidence>